<accession>E3N264</accession>
<dbReference type="EMBL" id="DS268511">
    <property type="protein sequence ID" value="EFO84033.1"/>
    <property type="molecule type" value="Genomic_DNA"/>
</dbReference>
<evidence type="ECO:0000313" key="2">
    <source>
        <dbReference type="Proteomes" id="UP000008281"/>
    </source>
</evidence>
<protein>
    <submittedName>
        <fullName evidence="1">Uncharacterized protein</fullName>
    </submittedName>
</protein>
<name>E3N264_CAERE</name>
<dbReference type="Proteomes" id="UP000008281">
    <property type="component" value="Unassembled WGS sequence"/>
</dbReference>
<gene>
    <name evidence="1" type="ORF">CRE_17400</name>
</gene>
<dbReference type="PANTHER" id="PTHR31379">
    <property type="entry name" value="F-BOX C PROTEIN-RELATED-RELATED"/>
    <property type="match status" value="1"/>
</dbReference>
<dbReference type="InterPro" id="IPR021942">
    <property type="entry name" value="DUF3557"/>
</dbReference>
<dbReference type="AlphaFoldDB" id="E3N264"/>
<proteinExistence type="predicted"/>
<dbReference type="OrthoDB" id="5910972at2759"/>
<evidence type="ECO:0000313" key="1">
    <source>
        <dbReference type="EMBL" id="EFO84033.1"/>
    </source>
</evidence>
<organism evidence="2">
    <name type="scientific">Caenorhabditis remanei</name>
    <name type="common">Caenorhabditis vulgaris</name>
    <dbReference type="NCBI Taxonomy" id="31234"/>
    <lineage>
        <taxon>Eukaryota</taxon>
        <taxon>Metazoa</taxon>
        <taxon>Ecdysozoa</taxon>
        <taxon>Nematoda</taxon>
        <taxon>Chromadorea</taxon>
        <taxon>Rhabditida</taxon>
        <taxon>Rhabditina</taxon>
        <taxon>Rhabditomorpha</taxon>
        <taxon>Rhabditoidea</taxon>
        <taxon>Rhabditidae</taxon>
        <taxon>Peloderinae</taxon>
        <taxon>Caenorhabditis</taxon>
    </lineage>
</organism>
<dbReference type="HOGENOM" id="CLU_191700_0_0_1"/>
<keyword evidence="2" id="KW-1185">Reference proteome</keyword>
<dbReference type="InParanoid" id="E3N264"/>
<reference evidence="1" key="1">
    <citation type="submission" date="2007-07" db="EMBL/GenBank/DDBJ databases">
        <title>PCAP assembly of the Caenorhabditis remanei genome.</title>
        <authorList>
            <consortium name="The Caenorhabditis remanei Sequencing Consortium"/>
            <person name="Wilson R.K."/>
        </authorList>
    </citation>
    <scope>NUCLEOTIDE SEQUENCE [LARGE SCALE GENOMIC DNA]</scope>
    <source>
        <strain evidence="1">PB4641</strain>
    </source>
</reference>
<sequence>MPLPLSYPSFKCVLEHLEAVKRANIIGRAPGLQKIDKLVPLCLESFYIANDRMTINNL</sequence>